<evidence type="ECO:0000313" key="8">
    <source>
        <dbReference type="Proteomes" id="UP001632038"/>
    </source>
</evidence>
<dbReference type="InterPro" id="IPR044287">
    <property type="entry name" value="SGS3"/>
</dbReference>
<dbReference type="PANTHER" id="PTHR46602">
    <property type="entry name" value="PROTEIN SUPPRESSOR OF GENE SILENCING 3"/>
    <property type="match status" value="1"/>
</dbReference>
<dbReference type="AlphaFoldDB" id="A0ABD3D683"/>
<dbReference type="PANTHER" id="PTHR46602:SF1">
    <property type="entry name" value="PROTEIN SUPPRESSOR OF GENE SILENCING 3"/>
    <property type="match status" value="1"/>
</dbReference>
<evidence type="ECO:0000256" key="3">
    <source>
        <dbReference type="ARBA" id="ARBA00024022"/>
    </source>
</evidence>
<proteinExistence type="inferred from homology"/>
<keyword evidence="2" id="KW-0943">RNA-mediated gene silencing</keyword>
<evidence type="ECO:0000259" key="5">
    <source>
        <dbReference type="Pfam" id="PF03468"/>
    </source>
</evidence>
<evidence type="ECO:0000256" key="4">
    <source>
        <dbReference type="SAM" id="MobiDB-lite"/>
    </source>
</evidence>
<evidence type="ECO:0000313" key="7">
    <source>
        <dbReference type="EMBL" id="KAL3637497.1"/>
    </source>
</evidence>
<keyword evidence="1" id="KW-0175">Coiled coil</keyword>
<organism evidence="7 8">
    <name type="scientific">Castilleja foliolosa</name>
    <dbReference type="NCBI Taxonomy" id="1961234"/>
    <lineage>
        <taxon>Eukaryota</taxon>
        <taxon>Viridiplantae</taxon>
        <taxon>Streptophyta</taxon>
        <taxon>Embryophyta</taxon>
        <taxon>Tracheophyta</taxon>
        <taxon>Spermatophyta</taxon>
        <taxon>Magnoliopsida</taxon>
        <taxon>eudicotyledons</taxon>
        <taxon>Gunneridae</taxon>
        <taxon>Pentapetalae</taxon>
        <taxon>asterids</taxon>
        <taxon>lamiids</taxon>
        <taxon>Lamiales</taxon>
        <taxon>Orobanchaceae</taxon>
        <taxon>Pedicularideae</taxon>
        <taxon>Castillejinae</taxon>
        <taxon>Castilleja</taxon>
    </lineage>
</organism>
<feature type="region of interest" description="Disordered" evidence="4">
    <location>
        <begin position="1"/>
        <end position="202"/>
    </location>
</feature>
<dbReference type="EMBL" id="JAVIJP010000025">
    <property type="protein sequence ID" value="KAL3637497.1"/>
    <property type="molecule type" value="Genomic_DNA"/>
</dbReference>
<dbReference type="Gene3D" id="3.30.70.2890">
    <property type="entry name" value="XS domain"/>
    <property type="match status" value="1"/>
</dbReference>
<dbReference type="InterPro" id="IPR038588">
    <property type="entry name" value="XS_domain_sf"/>
</dbReference>
<feature type="compositionally biased region" description="Polar residues" evidence="4">
    <location>
        <begin position="55"/>
        <end position="64"/>
    </location>
</feature>
<dbReference type="InterPro" id="IPR005381">
    <property type="entry name" value="Znf-XS_domain"/>
</dbReference>
<protein>
    <submittedName>
        <fullName evidence="7">Protein SUPPRESSOR OF GENE SILENCING</fullName>
    </submittedName>
</protein>
<dbReference type="Pfam" id="PF03470">
    <property type="entry name" value="zf-XS"/>
    <property type="match status" value="1"/>
</dbReference>
<evidence type="ECO:0000256" key="2">
    <source>
        <dbReference type="ARBA" id="ARBA00023158"/>
    </source>
</evidence>
<comment type="caution">
    <text evidence="7">The sequence shown here is derived from an EMBL/GenBank/DDBJ whole genome shotgun (WGS) entry which is preliminary data.</text>
</comment>
<keyword evidence="8" id="KW-1185">Reference proteome</keyword>
<dbReference type="CDD" id="cd12266">
    <property type="entry name" value="RRM_like_XS"/>
    <property type="match status" value="1"/>
</dbReference>
<feature type="compositionally biased region" description="Acidic residues" evidence="4">
    <location>
        <begin position="167"/>
        <end position="193"/>
    </location>
</feature>
<feature type="domain" description="XS" evidence="5">
    <location>
        <begin position="302"/>
        <end position="416"/>
    </location>
</feature>
<reference evidence="8" key="1">
    <citation type="journal article" date="2024" name="IScience">
        <title>Strigolactones Initiate the Formation of Haustorium-like Structures in Castilleja.</title>
        <authorList>
            <person name="Buerger M."/>
            <person name="Peterson D."/>
            <person name="Chory J."/>
        </authorList>
    </citation>
    <scope>NUCLEOTIDE SEQUENCE [LARGE SCALE GENOMIC DNA]</scope>
</reference>
<sequence length="629" mass="72096">MSSSKGSGAAPSDASFKGKGTSDDQLSHAVSDMNLNSSKDDGWEECGKKSKNKNRNNATKQVGPQNPGPKAWGNNSDTMQRLGLRSNGGLARGYGQPKPTPPPDTRKHPGGRGFTKPQSSHQAAVIPPPLKNGWGWSSRAGSTQPLENDIAAPEVVHPASNQSSVFDDIDGGEDSDDVDDSDDELLSDGFDSDESQKSHDTRKKNRWFKELFQCLDELTLDQINEPERQWHCPACKGGPGAIDWYRGLVPLISHAKTKRSKRVKLHRELAEILDEELKRRGTSAVPAGETFGKWKGLNDFADKQIVWPPMVIIMNTQLEKDENEKWIGMGNQELLDYFNAFAVVRARHSYGPQGHRGMSILIFEASAVGYAEAERLSKQFEGNYRDRLGWERNRVPFYSGGNRQLYGYMAEKHDMDSFNHHSQGKSKLKYEMRSYQEMVVNQMKQMSEDNQQLAWLKLKVAKEQKNKKALQESLGFMSEKLRQTINENRVVKLKTKKHHEQNKEEMDSQEQFYRDQIQQFYDVRNTKEENFELLQQYEREKATQSEANVPSGEDRLHRAMEFIKVQDKEMEDFVNKRERLIKAHKEKMAELKRKHWDEEMALEKEFDQEFNKLMEEYTPKQESVDPTSN</sequence>
<dbReference type="Pfam" id="PF03468">
    <property type="entry name" value="XS"/>
    <property type="match status" value="1"/>
</dbReference>
<comment type="similarity">
    <text evidence="3">Belongs to the SGS3 family.</text>
</comment>
<evidence type="ECO:0000256" key="1">
    <source>
        <dbReference type="ARBA" id="ARBA00023054"/>
    </source>
</evidence>
<dbReference type="InterPro" id="IPR005380">
    <property type="entry name" value="XS_domain"/>
</dbReference>
<feature type="domain" description="Zinc finger-XS" evidence="6">
    <location>
        <begin position="232"/>
        <end position="270"/>
    </location>
</feature>
<dbReference type="Proteomes" id="UP001632038">
    <property type="component" value="Unassembled WGS sequence"/>
</dbReference>
<gene>
    <name evidence="7" type="primary">SGS3_1</name>
    <name evidence="7" type="ORF">CASFOL_018665</name>
</gene>
<dbReference type="GO" id="GO:0031047">
    <property type="term" value="P:regulatory ncRNA-mediated gene silencing"/>
    <property type="evidence" value="ECO:0007669"/>
    <property type="project" value="UniProtKB-KW"/>
</dbReference>
<name>A0ABD3D683_9LAMI</name>
<feature type="compositionally biased region" description="Basic and acidic residues" evidence="4">
    <location>
        <begin position="38"/>
        <end position="48"/>
    </location>
</feature>
<accession>A0ABD3D683</accession>
<evidence type="ECO:0000259" key="6">
    <source>
        <dbReference type="Pfam" id="PF03470"/>
    </source>
</evidence>